<dbReference type="EMBL" id="LR005275">
    <property type="protein sequence ID" value="SVE74894.1"/>
    <property type="molecule type" value="mRNA"/>
</dbReference>
<dbReference type="GO" id="GO:0032259">
    <property type="term" value="P:methylation"/>
    <property type="evidence" value="ECO:0007669"/>
    <property type="project" value="UniProtKB-KW"/>
</dbReference>
<dbReference type="GO" id="GO:1905706">
    <property type="term" value="P:regulation of mitochondrial ATP synthesis coupled proton transport"/>
    <property type="evidence" value="ECO:0007669"/>
    <property type="project" value="TreeGrafter"/>
</dbReference>
<keyword evidence="5" id="KW-0812">Transmembrane</keyword>
<evidence type="ECO:0000256" key="2">
    <source>
        <dbReference type="ARBA" id="ARBA00022603"/>
    </source>
</evidence>
<dbReference type="GO" id="GO:0005739">
    <property type="term" value="C:mitochondrion"/>
    <property type="evidence" value="ECO:0007669"/>
    <property type="project" value="TreeGrafter"/>
</dbReference>
<dbReference type="InterPro" id="IPR026170">
    <property type="entry name" value="FAM173A/B"/>
</dbReference>
<organism evidence="6">
    <name type="scientific">Daphnia carinata</name>
    <dbReference type="NCBI Taxonomy" id="120202"/>
    <lineage>
        <taxon>Eukaryota</taxon>
        <taxon>Metazoa</taxon>
        <taxon>Ecdysozoa</taxon>
        <taxon>Arthropoda</taxon>
        <taxon>Crustacea</taxon>
        <taxon>Branchiopoda</taxon>
        <taxon>Diplostraca</taxon>
        <taxon>Cladocera</taxon>
        <taxon>Anomopoda</taxon>
        <taxon>Daphniidae</taxon>
        <taxon>Daphnia</taxon>
    </lineage>
</organism>
<feature type="transmembrane region" description="Helical" evidence="5">
    <location>
        <begin position="42"/>
        <end position="64"/>
    </location>
</feature>
<dbReference type="OrthoDB" id="66144at2759"/>
<protein>
    <submittedName>
        <fullName evidence="6">EOG090X0HEX</fullName>
    </submittedName>
</protein>
<keyword evidence="5" id="KW-0472">Membrane</keyword>
<dbReference type="InterPro" id="IPR029063">
    <property type="entry name" value="SAM-dependent_MTases_sf"/>
</dbReference>
<evidence type="ECO:0000256" key="4">
    <source>
        <dbReference type="ARBA" id="ARBA00022691"/>
    </source>
</evidence>
<sequence length="239" mass="26386">MAMENKNTQNLDCGCDPYLLSLVETPQEQQAIAKKSNRSTGLLLASITGGAAIALSAVCFPFVAPALRRVVLPYVPASTQQVENVMKALSKNSTGGKKLIDLGSGDGRIVLAAGQRGFQSHGVELNTVLVLYSKLAAWRQRIKNATFSRQDLFKVDYTKYNNIVIFGVEEMMPELEALFEKSLTSSSQVIACRFPLPNWKPSHIIGEGIDTVWVYEIFPIFDIQFMESFNVIGSKCDRD</sequence>
<keyword evidence="3" id="KW-0808">Transferase</keyword>
<comment type="similarity">
    <text evidence="1">Belongs to the ANT/ATPSC lysine N-methyltransferase family.</text>
</comment>
<dbReference type="GO" id="GO:0016279">
    <property type="term" value="F:protein-lysine N-methyltransferase activity"/>
    <property type="evidence" value="ECO:0007669"/>
    <property type="project" value="InterPro"/>
</dbReference>
<dbReference type="AlphaFoldDB" id="A0A4Y7M2W4"/>
<dbReference type="SUPFAM" id="SSF53335">
    <property type="entry name" value="S-adenosyl-L-methionine-dependent methyltransferases"/>
    <property type="match status" value="1"/>
</dbReference>
<evidence type="ECO:0000256" key="1">
    <source>
        <dbReference type="ARBA" id="ARBA00010633"/>
    </source>
</evidence>
<dbReference type="PANTHER" id="PTHR13610:SF9">
    <property type="entry name" value="FI06469P"/>
    <property type="match status" value="1"/>
</dbReference>
<keyword evidence="2" id="KW-0489">Methyltransferase</keyword>
<dbReference type="PANTHER" id="PTHR13610">
    <property type="entry name" value="METHYLTRANSFERASE DOMAIN-CONTAINING PROTEIN"/>
    <property type="match status" value="1"/>
</dbReference>
<keyword evidence="5" id="KW-1133">Transmembrane helix</keyword>
<name>A0A4Y7M2W4_9CRUS</name>
<keyword evidence="4" id="KW-0949">S-adenosyl-L-methionine</keyword>
<reference evidence="6" key="1">
    <citation type="submission" date="2018-08" db="EMBL/GenBank/DDBJ databases">
        <authorList>
            <person name="Cornetti L."/>
        </authorList>
    </citation>
    <scope>NUCLEOTIDE SEQUENCE</scope>
    <source>
        <strain evidence="6">AU-BEG-1</strain>
    </source>
</reference>
<accession>A0A4Y7M2W4</accession>
<gene>
    <name evidence="6" type="primary">EOG090X0HEX</name>
</gene>
<evidence type="ECO:0000313" key="6">
    <source>
        <dbReference type="EMBL" id="SVE74894.1"/>
    </source>
</evidence>
<evidence type="ECO:0000256" key="5">
    <source>
        <dbReference type="SAM" id="Phobius"/>
    </source>
</evidence>
<evidence type="ECO:0000256" key="3">
    <source>
        <dbReference type="ARBA" id="ARBA00022679"/>
    </source>
</evidence>
<proteinExistence type="evidence at transcript level"/>
<dbReference type="Gene3D" id="3.40.50.150">
    <property type="entry name" value="Vaccinia Virus protein VP39"/>
    <property type="match status" value="1"/>
</dbReference>